<dbReference type="Pfam" id="PF00003">
    <property type="entry name" value="7tm_3"/>
    <property type="match status" value="1"/>
</dbReference>
<evidence type="ECO:0000313" key="9">
    <source>
        <dbReference type="Proteomes" id="UP000193944"/>
    </source>
</evidence>
<dbReference type="AlphaFoldDB" id="A0A1Y1XFL7"/>
<feature type="transmembrane region" description="Helical" evidence="6">
    <location>
        <begin position="489"/>
        <end position="508"/>
    </location>
</feature>
<organism evidence="8 9">
    <name type="scientific">Anaeromyces robustus</name>
    <dbReference type="NCBI Taxonomy" id="1754192"/>
    <lineage>
        <taxon>Eukaryota</taxon>
        <taxon>Fungi</taxon>
        <taxon>Fungi incertae sedis</taxon>
        <taxon>Chytridiomycota</taxon>
        <taxon>Chytridiomycota incertae sedis</taxon>
        <taxon>Neocallimastigomycetes</taxon>
        <taxon>Neocallimastigales</taxon>
        <taxon>Neocallimastigaceae</taxon>
        <taxon>Anaeromyces</taxon>
    </lineage>
</organism>
<gene>
    <name evidence="8" type="ORF">BCR32DRAFT_277050</name>
</gene>
<evidence type="ECO:0000256" key="6">
    <source>
        <dbReference type="SAM" id="Phobius"/>
    </source>
</evidence>
<feature type="transmembrane region" description="Helical" evidence="6">
    <location>
        <begin position="514"/>
        <end position="531"/>
    </location>
</feature>
<sequence length="536" mass="62101">MYLLIFTYNDKILEEQNSKYIDELFEYIEILIDEELPYLSELNVSITPFENVRGVICQNVQEKSKKEICNSLLRMDGSNIYYFPYNDKMNVVYFDHLDIEGERGIKINDMLNSDLNNMLQNKIFKCDDQASYKKNTITYYDDNKIEISLNNNKSIIAKQMSGINNINIDQSSLEICEILDEIVKNAKPIQFPYNNFYELNEFESKAPISTLFAHLFYKHNDTNEGSFKDIVNECCDIIDDILIPDCANRKNIKFTFDKCDPKSLKMKINYLNCKPHYTKDIPETIDCQYLPYANYKGLSITILSIVSFVIEFFLLIFIILNRDKKCIHISGMKFMIYLILSSIILDCSVNLWIGEKTNLKCIIGLVLMVIGITVFICSYTIKSEIIINIYNNQNVLKKKNLNNYSIIYIIIPLIQLILLLIWAFTDEGSIKETIYIENIGYNEVDSCSIGNKGLLKMIFVIDIILVIFSIIISYQGRKIPDEFNESRKVYLSSIISSVMITLCYISVFDISSNIYSYILMLALLNIIPLVTNKNNS</sequence>
<keyword evidence="2 6" id="KW-0812">Transmembrane</keyword>
<evidence type="ECO:0000259" key="7">
    <source>
        <dbReference type="PROSITE" id="PS50259"/>
    </source>
</evidence>
<reference evidence="8 9" key="1">
    <citation type="submission" date="2016-08" db="EMBL/GenBank/DDBJ databases">
        <title>A Parts List for Fungal Cellulosomes Revealed by Comparative Genomics.</title>
        <authorList>
            <consortium name="DOE Joint Genome Institute"/>
            <person name="Haitjema C.H."/>
            <person name="Gilmore S.P."/>
            <person name="Henske J.K."/>
            <person name="Solomon K.V."/>
            <person name="De Groot R."/>
            <person name="Kuo A."/>
            <person name="Mondo S.J."/>
            <person name="Salamov A.A."/>
            <person name="Labutti K."/>
            <person name="Zhao Z."/>
            <person name="Chiniquy J."/>
            <person name="Barry K."/>
            <person name="Brewer H.M."/>
            <person name="Purvine S.O."/>
            <person name="Wright A.T."/>
            <person name="Boxma B."/>
            <person name="Van Alen T."/>
            <person name="Hackstein J.H."/>
            <person name="Baker S.E."/>
            <person name="Grigoriev I.V."/>
            <person name="O'Malley M.A."/>
        </authorList>
    </citation>
    <scope>NUCLEOTIDE SEQUENCE [LARGE SCALE GENOMIC DNA]</scope>
    <source>
        <strain evidence="8 9">S4</strain>
    </source>
</reference>
<dbReference type="Proteomes" id="UP000193944">
    <property type="component" value="Unassembled WGS sequence"/>
</dbReference>
<dbReference type="GO" id="GO:0004930">
    <property type="term" value="F:G protein-coupled receptor activity"/>
    <property type="evidence" value="ECO:0007669"/>
    <property type="project" value="InterPro"/>
</dbReference>
<proteinExistence type="predicted"/>
<dbReference type="STRING" id="1754192.A0A1Y1XFL7"/>
<evidence type="ECO:0000256" key="3">
    <source>
        <dbReference type="ARBA" id="ARBA00022989"/>
    </source>
</evidence>
<feature type="transmembrane region" description="Helical" evidence="6">
    <location>
        <begin position="297"/>
        <end position="320"/>
    </location>
</feature>
<evidence type="ECO:0000256" key="4">
    <source>
        <dbReference type="ARBA" id="ARBA00023136"/>
    </source>
</evidence>
<comment type="caution">
    <text evidence="8">The sequence shown here is derived from an EMBL/GenBank/DDBJ whole genome shotgun (WGS) entry which is preliminary data.</text>
</comment>
<feature type="transmembrane region" description="Helical" evidence="6">
    <location>
        <begin position="458"/>
        <end position="477"/>
    </location>
</feature>
<evidence type="ECO:0000256" key="5">
    <source>
        <dbReference type="ARBA" id="ARBA00023180"/>
    </source>
</evidence>
<dbReference type="GO" id="GO:0016020">
    <property type="term" value="C:membrane"/>
    <property type="evidence" value="ECO:0007669"/>
    <property type="project" value="UniProtKB-SubCell"/>
</dbReference>
<accession>A0A1Y1XFL7</accession>
<evidence type="ECO:0000256" key="1">
    <source>
        <dbReference type="ARBA" id="ARBA00004141"/>
    </source>
</evidence>
<dbReference type="InterPro" id="IPR017978">
    <property type="entry name" value="GPCR_3_C"/>
</dbReference>
<keyword evidence="4 6" id="KW-0472">Membrane</keyword>
<keyword evidence="3 6" id="KW-1133">Transmembrane helix</keyword>
<feature type="transmembrane region" description="Helical" evidence="6">
    <location>
        <begin position="401"/>
        <end position="424"/>
    </location>
</feature>
<reference evidence="8 9" key="2">
    <citation type="submission" date="2016-08" db="EMBL/GenBank/DDBJ databases">
        <title>Pervasive Adenine N6-methylation of Active Genes in Fungi.</title>
        <authorList>
            <consortium name="DOE Joint Genome Institute"/>
            <person name="Mondo S.J."/>
            <person name="Dannebaum R.O."/>
            <person name="Kuo R.C."/>
            <person name="Labutti K."/>
            <person name="Haridas S."/>
            <person name="Kuo A."/>
            <person name="Salamov A."/>
            <person name="Ahrendt S.R."/>
            <person name="Lipzen A."/>
            <person name="Sullivan W."/>
            <person name="Andreopoulos W.B."/>
            <person name="Clum A."/>
            <person name="Lindquist E."/>
            <person name="Daum C."/>
            <person name="Ramamoorthy G.K."/>
            <person name="Gryganskyi A."/>
            <person name="Culley D."/>
            <person name="Magnuson J.K."/>
            <person name="James T.Y."/>
            <person name="O'Malley M.A."/>
            <person name="Stajich J.E."/>
            <person name="Spatafora J.W."/>
            <person name="Visel A."/>
            <person name="Grigoriev I.V."/>
        </authorList>
    </citation>
    <scope>NUCLEOTIDE SEQUENCE [LARGE SCALE GENOMIC DNA]</scope>
    <source>
        <strain evidence="8 9">S4</strain>
    </source>
</reference>
<evidence type="ECO:0000313" key="8">
    <source>
        <dbReference type="EMBL" id="ORX84545.1"/>
    </source>
</evidence>
<feature type="domain" description="G-protein coupled receptors family 3 profile" evidence="7">
    <location>
        <begin position="296"/>
        <end position="508"/>
    </location>
</feature>
<name>A0A1Y1XFL7_9FUNG</name>
<comment type="subcellular location">
    <subcellularLocation>
        <location evidence="1">Membrane</location>
        <topology evidence="1">Multi-pass membrane protein</topology>
    </subcellularLocation>
</comment>
<dbReference type="EMBL" id="MCFG01000050">
    <property type="protein sequence ID" value="ORX84545.1"/>
    <property type="molecule type" value="Genomic_DNA"/>
</dbReference>
<dbReference type="PANTHER" id="PTHR24060">
    <property type="entry name" value="METABOTROPIC GLUTAMATE RECEPTOR"/>
    <property type="match status" value="1"/>
</dbReference>
<keyword evidence="9" id="KW-1185">Reference proteome</keyword>
<evidence type="ECO:0000256" key="2">
    <source>
        <dbReference type="ARBA" id="ARBA00022692"/>
    </source>
</evidence>
<dbReference type="PROSITE" id="PS50259">
    <property type="entry name" value="G_PROTEIN_RECEP_F3_4"/>
    <property type="match status" value="1"/>
</dbReference>
<protein>
    <recommendedName>
        <fullName evidence="7">G-protein coupled receptors family 3 profile domain-containing protein</fullName>
    </recommendedName>
</protein>
<keyword evidence="5" id="KW-0325">Glycoprotein</keyword>
<dbReference type="InterPro" id="IPR050726">
    <property type="entry name" value="mGluR"/>
</dbReference>
<feature type="transmembrane region" description="Helical" evidence="6">
    <location>
        <begin position="332"/>
        <end position="353"/>
    </location>
</feature>
<feature type="transmembrane region" description="Helical" evidence="6">
    <location>
        <begin position="359"/>
        <end position="381"/>
    </location>
</feature>